<evidence type="ECO:0000313" key="2">
    <source>
        <dbReference type="Proteomes" id="UP000515146"/>
    </source>
</evidence>
<proteinExistence type="inferred from homology"/>
<dbReference type="CDD" id="cd00172">
    <property type="entry name" value="serpin"/>
    <property type="match status" value="1"/>
</dbReference>
<dbReference type="PANTHER" id="PTHR11461:SF372">
    <property type="entry name" value="ACCESSORY GLAND PROTEIN ACP76A-RELATED"/>
    <property type="match status" value="1"/>
</dbReference>
<dbReference type="RefSeq" id="XP_027198428.1">
    <property type="nucleotide sequence ID" value="XM_027342627.1"/>
</dbReference>
<dbReference type="Gene3D" id="3.30.497.10">
    <property type="entry name" value="Antithrombin, subunit I, domain 2"/>
    <property type="match status" value="1"/>
</dbReference>
<dbReference type="AlphaFoldDB" id="A0A6P6XYZ9"/>
<gene>
    <name evidence="3" type="primary">LOC113792709</name>
</gene>
<dbReference type="InterPro" id="IPR023796">
    <property type="entry name" value="Serpin_dom"/>
</dbReference>
<evidence type="ECO:0000313" key="3">
    <source>
        <dbReference type="RefSeq" id="XP_027198428.1"/>
    </source>
</evidence>
<dbReference type="Gene3D" id="2.30.39.10">
    <property type="entry name" value="Alpha-1-antitrypsin, domain 1"/>
    <property type="match status" value="1"/>
</dbReference>
<accession>A0A6P6XYZ9</accession>
<sequence length="471" mass="54215">MTEEKSKKSQVDKTMETAVNMGLFSKSLANKVTIITSMNQFAFKLFRVFASRHQRDSKNMCFSPLEVFNSLVMLLIGAKGATELQLEDMLCLREFNQQARYDELIDLIKWIIKSNHEIMVYGTVIYLDHRLNLNPEYLEKLKSIFEIKPKRIDFSGIDNVIYMINKDAYEMTDGIIEGVINRKDLQDDSQKVNLVISNAVFFRGYWLFKFGNIHKEQFYYSEGMKSANIDMMSHIGYHRYYYDKQLQAQTVSIAYVASDIRMVLIMPDQIRNEAITLVEYLNSDKLLQLFWNLQNQPKSLTELTIPRFALEAHKVSLQKSVKQMGARSIYDPEKADLSGICSNGRVHLTKLVHKAFILVDERGSHQYTKKAHETGRFARQQIENVKGASNTREQSDKVTVHFKANHPFVFLILDKITGVVCFCGVFADPTEILEVVPEHELSNEQITQLLAESDQKTFMEDASIDSTSSNV</sequence>
<name>A0A6P6XYZ9_DERPT</name>
<protein>
    <submittedName>
        <fullName evidence="3">Serpin B8-like</fullName>
    </submittedName>
</protein>
<dbReference type="Pfam" id="PF00079">
    <property type="entry name" value="Serpin"/>
    <property type="match status" value="1"/>
</dbReference>
<reference evidence="3" key="1">
    <citation type="submission" date="2025-08" db="UniProtKB">
        <authorList>
            <consortium name="RefSeq"/>
        </authorList>
    </citation>
    <scope>IDENTIFICATION</scope>
    <source>
        <strain evidence="3">Airmid</strain>
    </source>
</reference>
<dbReference type="InterPro" id="IPR000215">
    <property type="entry name" value="Serpin_fam"/>
</dbReference>
<dbReference type="SMART" id="SM00093">
    <property type="entry name" value="SERPIN"/>
    <property type="match status" value="1"/>
</dbReference>
<comment type="similarity">
    <text evidence="1">Belongs to the serpin family.</text>
</comment>
<dbReference type="InterPro" id="IPR036186">
    <property type="entry name" value="Serpin_sf"/>
</dbReference>
<dbReference type="KEGG" id="dpte:113792709"/>
<dbReference type="InterPro" id="IPR042178">
    <property type="entry name" value="Serpin_sf_1"/>
</dbReference>
<dbReference type="InterPro" id="IPR042185">
    <property type="entry name" value="Serpin_sf_2"/>
</dbReference>
<dbReference type="OrthoDB" id="671595at2759"/>
<dbReference type="GO" id="GO:0004867">
    <property type="term" value="F:serine-type endopeptidase inhibitor activity"/>
    <property type="evidence" value="ECO:0007669"/>
    <property type="project" value="UniProtKB-KW"/>
</dbReference>
<dbReference type="PROSITE" id="PS00284">
    <property type="entry name" value="SERPIN"/>
    <property type="match status" value="1"/>
</dbReference>
<dbReference type="GO" id="GO:0005615">
    <property type="term" value="C:extracellular space"/>
    <property type="evidence" value="ECO:0007669"/>
    <property type="project" value="InterPro"/>
</dbReference>
<dbReference type="InParanoid" id="A0A6P6XYZ9"/>
<dbReference type="InterPro" id="IPR023795">
    <property type="entry name" value="Serpin_CS"/>
</dbReference>
<dbReference type="OMA" id="VFFRGYW"/>
<organism evidence="2 3">
    <name type="scientific">Dermatophagoides pteronyssinus</name>
    <name type="common">European house dust mite</name>
    <dbReference type="NCBI Taxonomy" id="6956"/>
    <lineage>
        <taxon>Eukaryota</taxon>
        <taxon>Metazoa</taxon>
        <taxon>Ecdysozoa</taxon>
        <taxon>Arthropoda</taxon>
        <taxon>Chelicerata</taxon>
        <taxon>Arachnida</taxon>
        <taxon>Acari</taxon>
        <taxon>Acariformes</taxon>
        <taxon>Sarcoptiformes</taxon>
        <taxon>Astigmata</taxon>
        <taxon>Psoroptidia</taxon>
        <taxon>Analgoidea</taxon>
        <taxon>Pyroglyphidae</taxon>
        <taxon>Dermatophagoidinae</taxon>
        <taxon>Dermatophagoides</taxon>
    </lineage>
</organism>
<keyword evidence="2" id="KW-1185">Reference proteome</keyword>
<evidence type="ECO:0000256" key="1">
    <source>
        <dbReference type="RuleBase" id="RU000411"/>
    </source>
</evidence>
<dbReference type="SUPFAM" id="SSF56574">
    <property type="entry name" value="Serpins"/>
    <property type="match status" value="1"/>
</dbReference>
<dbReference type="PANTHER" id="PTHR11461">
    <property type="entry name" value="SERINE PROTEASE INHIBITOR, SERPIN"/>
    <property type="match status" value="1"/>
</dbReference>
<dbReference type="Proteomes" id="UP000515146">
    <property type="component" value="Unplaced"/>
</dbReference>